<dbReference type="Proteomes" id="UP000177622">
    <property type="component" value="Unassembled WGS sequence"/>
</dbReference>
<dbReference type="Gene3D" id="2.130.10.10">
    <property type="entry name" value="YVTN repeat-like/Quinoprotein amine dehydrogenase"/>
    <property type="match status" value="1"/>
</dbReference>
<dbReference type="PANTHER" id="PTHR30344">
    <property type="entry name" value="6-PHOSPHOGLUCONOLACTONASE-RELATED"/>
    <property type="match status" value="1"/>
</dbReference>
<evidence type="ECO:0000313" key="2">
    <source>
        <dbReference type="EMBL" id="OGE47397.1"/>
    </source>
</evidence>
<organism evidence="2 3">
    <name type="scientific">Penicillium arizonense</name>
    <dbReference type="NCBI Taxonomy" id="1835702"/>
    <lineage>
        <taxon>Eukaryota</taxon>
        <taxon>Fungi</taxon>
        <taxon>Dikarya</taxon>
        <taxon>Ascomycota</taxon>
        <taxon>Pezizomycotina</taxon>
        <taxon>Eurotiomycetes</taxon>
        <taxon>Eurotiomycetidae</taxon>
        <taxon>Eurotiales</taxon>
        <taxon>Aspergillaceae</taxon>
        <taxon>Penicillium</taxon>
    </lineage>
</organism>
<comment type="caution">
    <text evidence="2">The sequence shown here is derived from an EMBL/GenBank/DDBJ whole genome shotgun (WGS) entry which is preliminary data.</text>
</comment>
<keyword evidence="3" id="KW-1185">Reference proteome</keyword>
<dbReference type="OrthoDB" id="1715191at2759"/>
<dbReference type="GeneID" id="34581999"/>
<dbReference type="InterPro" id="IPR019405">
    <property type="entry name" value="Lactonase_7-beta_prop"/>
</dbReference>
<comment type="similarity">
    <text evidence="1">Belongs to the cycloisomerase 2 family.</text>
</comment>
<dbReference type="SUPFAM" id="SSF51004">
    <property type="entry name" value="C-terminal (heme d1) domain of cytochrome cd1-nitrite reductase"/>
    <property type="match status" value="1"/>
</dbReference>
<reference evidence="2 3" key="1">
    <citation type="journal article" date="2016" name="Sci. Rep.">
        <title>Penicillium arizonense, a new, genome sequenced fungal species, reveals a high chemical diversity in secreted metabolites.</title>
        <authorList>
            <person name="Grijseels S."/>
            <person name="Nielsen J.C."/>
            <person name="Randelovic M."/>
            <person name="Nielsen J."/>
            <person name="Nielsen K.F."/>
            <person name="Workman M."/>
            <person name="Frisvad J.C."/>
        </authorList>
    </citation>
    <scope>NUCLEOTIDE SEQUENCE [LARGE SCALE GENOMIC DNA]</scope>
    <source>
        <strain evidence="2 3">CBS 141311</strain>
    </source>
</reference>
<gene>
    <name evidence="2" type="ORF">PENARI_c045G03755</name>
</gene>
<dbReference type="InterPro" id="IPR050282">
    <property type="entry name" value="Cycloisomerase_2"/>
</dbReference>
<evidence type="ECO:0000313" key="3">
    <source>
        <dbReference type="Proteomes" id="UP000177622"/>
    </source>
</evidence>
<name>A0A1F5L2W8_PENAI</name>
<dbReference type="InterPro" id="IPR015943">
    <property type="entry name" value="WD40/YVTN_repeat-like_dom_sf"/>
</dbReference>
<protein>
    <recommendedName>
        <fullName evidence="4">SMP-30/Gluconolactonase/LRE-like region domain-containing protein</fullName>
    </recommendedName>
</protein>
<dbReference type="Pfam" id="PF10282">
    <property type="entry name" value="Lactonase"/>
    <property type="match status" value="1"/>
</dbReference>
<proteinExistence type="inferred from homology"/>
<dbReference type="InterPro" id="IPR011048">
    <property type="entry name" value="Haem_d1_sf"/>
</dbReference>
<evidence type="ECO:0008006" key="4">
    <source>
        <dbReference type="Google" id="ProtNLM"/>
    </source>
</evidence>
<dbReference type="GO" id="GO:0017057">
    <property type="term" value="F:6-phosphogluconolactonase activity"/>
    <property type="evidence" value="ECO:0007669"/>
    <property type="project" value="TreeGrafter"/>
</dbReference>
<dbReference type="AlphaFoldDB" id="A0A1F5L2W8"/>
<evidence type="ECO:0000256" key="1">
    <source>
        <dbReference type="ARBA" id="ARBA00005564"/>
    </source>
</evidence>
<dbReference type="RefSeq" id="XP_022482856.1">
    <property type="nucleotide sequence ID" value="XM_022637265.1"/>
</dbReference>
<dbReference type="PANTHER" id="PTHR30344:SF4">
    <property type="entry name" value="CYCLASE, PUTATIVE (AFU_ORTHOLOGUE AFUA_6G11580)-RELATED"/>
    <property type="match status" value="1"/>
</dbReference>
<sequence length="351" mass="38839">MQLHHLLTGSYTNSTLFLLAFDTISRTLTLNSTIPGFGLHQFVTSNAAKNRVYANPMSEPPRLFTWGVDQDYQFTHPSIINTTSSACYISDDDQYSFSAGGPTAQINYLVEDVDRVDKTQGAVLHGAHAFDVNVNNKGFVPHLGMNSIFTYDIADNGTAQLLSINLSPTEGDGPRNSYPSEDGKLLYVVTEHSDLCSYGLIVLELTISIPAQWLDVYEIGETQLNIYSVPVNTVRPSRDGKYLFTSTRSWNCPEVNGYAAAFEVDDAGYLTKEDAVSFYEAPMTLGSAGRLRVAPWEDETKCDPEGPTDYMYLSDTSEGWIYILDWTPSNQTLDLVASLQYPDNASPYEAT</sequence>
<dbReference type="EMBL" id="LXJU01000045">
    <property type="protein sequence ID" value="OGE47397.1"/>
    <property type="molecule type" value="Genomic_DNA"/>
</dbReference>
<accession>A0A1F5L2W8</accession>